<dbReference type="AlphaFoldDB" id="A0A7C8Z4C5"/>
<keyword evidence="1" id="KW-1133">Transmembrane helix</keyword>
<keyword evidence="1" id="KW-0812">Transmembrane</keyword>
<reference evidence="2" key="1">
    <citation type="journal article" date="2013" name="J. Plant Res.">
        <title>Effect of fungi and light on seed germination of three Opuntia species from semiarid lands of central Mexico.</title>
        <authorList>
            <person name="Delgado-Sanchez P."/>
            <person name="Jimenez-Bremont J.F."/>
            <person name="Guerrero-Gonzalez Mde L."/>
            <person name="Flores J."/>
        </authorList>
    </citation>
    <scope>NUCLEOTIDE SEQUENCE</scope>
    <source>
        <tissue evidence="2">Cladode</tissue>
    </source>
</reference>
<dbReference type="EMBL" id="GISG01088771">
    <property type="protein sequence ID" value="MBA4633919.1"/>
    <property type="molecule type" value="Transcribed_RNA"/>
</dbReference>
<keyword evidence="1" id="KW-0472">Membrane</keyword>
<protein>
    <submittedName>
        <fullName evidence="2">Uncharacterized protein</fullName>
    </submittedName>
</protein>
<organism evidence="2">
    <name type="scientific">Opuntia streptacantha</name>
    <name type="common">Prickly pear cactus</name>
    <name type="synonym">Opuntia cardona</name>
    <dbReference type="NCBI Taxonomy" id="393608"/>
    <lineage>
        <taxon>Eukaryota</taxon>
        <taxon>Viridiplantae</taxon>
        <taxon>Streptophyta</taxon>
        <taxon>Embryophyta</taxon>
        <taxon>Tracheophyta</taxon>
        <taxon>Spermatophyta</taxon>
        <taxon>Magnoliopsida</taxon>
        <taxon>eudicotyledons</taxon>
        <taxon>Gunneridae</taxon>
        <taxon>Pentapetalae</taxon>
        <taxon>Caryophyllales</taxon>
        <taxon>Cactineae</taxon>
        <taxon>Cactaceae</taxon>
        <taxon>Opuntioideae</taxon>
        <taxon>Opuntia</taxon>
    </lineage>
</organism>
<evidence type="ECO:0000256" key="1">
    <source>
        <dbReference type="SAM" id="Phobius"/>
    </source>
</evidence>
<sequence>MCSIFYLGFERCFAYCIFETFYNILLSFLRILVSVLVLFGSTLWIGGCDFKMPQRCALWCPTVLFYTACKWVDLSQVRFLEISCHEKEDDNHMNTRRILFTPYFVSYST</sequence>
<evidence type="ECO:0000313" key="2">
    <source>
        <dbReference type="EMBL" id="MBA4633919.1"/>
    </source>
</evidence>
<reference evidence="2" key="2">
    <citation type="submission" date="2020-07" db="EMBL/GenBank/DDBJ databases">
        <authorList>
            <person name="Vera ALvarez R."/>
            <person name="Arias-Moreno D.M."/>
            <person name="Jimenez-Jacinto V."/>
            <person name="Jimenez-Bremont J.F."/>
            <person name="Swaminathan K."/>
            <person name="Moose S.P."/>
            <person name="Guerrero-Gonzalez M.L."/>
            <person name="Marino-Ramirez L."/>
            <person name="Landsman D."/>
            <person name="Rodriguez-Kessler M."/>
            <person name="Delgado-Sanchez P."/>
        </authorList>
    </citation>
    <scope>NUCLEOTIDE SEQUENCE</scope>
    <source>
        <tissue evidence="2">Cladode</tissue>
    </source>
</reference>
<proteinExistence type="predicted"/>
<name>A0A7C8Z4C5_OPUST</name>
<accession>A0A7C8Z4C5</accession>
<feature type="transmembrane region" description="Helical" evidence="1">
    <location>
        <begin position="24"/>
        <end position="45"/>
    </location>
</feature>